<evidence type="ECO:0000313" key="3">
    <source>
        <dbReference type="EMBL" id="MBP3951566.1"/>
    </source>
</evidence>
<evidence type="ECO:0000256" key="1">
    <source>
        <dbReference type="SAM" id="Phobius"/>
    </source>
</evidence>
<dbReference type="RefSeq" id="WP_210597271.1">
    <property type="nucleotide sequence ID" value="NZ_JAGKSQ010000004.1"/>
</dbReference>
<dbReference type="Proteomes" id="UP000678228">
    <property type="component" value="Unassembled WGS sequence"/>
</dbReference>
<accession>A0A941AP92</accession>
<dbReference type="InterPro" id="IPR058780">
    <property type="entry name" value="YhfM-like_dom"/>
</dbReference>
<dbReference type="EMBL" id="JAGKSQ010000004">
    <property type="protein sequence ID" value="MBP3951566.1"/>
    <property type="molecule type" value="Genomic_DNA"/>
</dbReference>
<keyword evidence="1" id="KW-0472">Membrane</keyword>
<evidence type="ECO:0000259" key="2">
    <source>
        <dbReference type="Pfam" id="PF26353"/>
    </source>
</evidence>
<reference evidence="3" key="1">
    <citation type="submission" date="2021-03" db="EMBL/GenBank/DDBJ databases">
        <title>Bacillus suaedae sp. nov., isolated from Suaeda aralocaspica.</title>
        <authorList>
            <person name="Lei R.F.R."/>
        </authorList>
    </citation>
    <scope>NUCLEOTIDE SEQUENCE</scope>
    <source>
        <strain evidence="3">YZJH907-2</strain>
    </source>
</reference>
<keyword evidence="1" id="KW-1133">Transmembrane helix</keyword>
<comment type="caution">
    <text evidence="3">The sequence shown here is derived from an EMBL/GenBank/DDBJ whole genome shotgun (WGS) entry which is preliminary data.</text>
</comment>
<organism evidence="3 4">
    <name type="scientific">Halalkalibacter suaedae</name>
    <dbReference type="NCBI Taxonomy" id="2822140"/>
    <lineage>
        <taxon>Bacteria</taxon>
        <taxon>Bacillati</taxon>
        <taxon>Bacillota</taxon>
        <taxon>Bacilli</taxon>
        <taxon>Bacillales</taxon>
        <taxon>Bacillaceae</taxon>
        <taxon>Halalkalibacter</taxon>
    </lineage>
</organism>
<evidence type="ECO:0000313" key="4">
    <source>
        <dbReference type="Proteomes" id="UP000678228"/>
    </source>
</evidence>
<feature type="domain" description="YhfM-like" evidence="2">
    <location>
        <begin position="61"/>
        <end position="147"/>
    </location>
</feature>
<feature type="transmembrane region" description="Helical" evidence="1">
    <location>
        <begin position="7"/>
        <end position="25"/>
    </location>
</feature>
<sequence>MSRLLTLGIEGGVALALISICAFILSGCLNQGDTMTLLDEKITMVEISLSNGDGAVNEDILISIEDKESIERIRQIIQTSVSQKRDINNQPDYDIVVSYGDEFPKHAIHLWLGNEDEESVLTYLTGEGESYTSSSQATNQLRELIHKEN</sequence>
<dbReference type="AlphaFoldDB" id="A0A941AP92"/>
<protein>
    <recommendedName>
        <fullName evidence="2">YhfM-like domain-containing protein</fullName>
    </recommendedName>
</protein>
<dbReference type="Pfam" id="PF26353">
    <property type="entry name" value="YhfM"/>
    <property type="match status" value="1"/>
</dbReference>
<gene>
    <name evidence="3" type="ORF">J7W16_10500</name>
</gene>
<keyword evidence="4" id="KW-1185">Reference proteome</keyword>
<name>A0A941AP92_9BACI</name>
<dbReference type="PROSITE" id="PS51257">
    <property type="entry name" value="PROKAR_LIPOPROTEIN"/>
    <property type="match status" value="1"/>
</dbReference>
<keyword evidence="1" id="KW-0812">Transmembrane</keyword>
<proteinExistence type="predicted"/>